<evidence type="ECO:0000256" key="8">
    <source>
        <dbReference type="ARBA" id="ARBA00023180"/>
    </source>
</evidence>
<dbReference type="GO" id="GO:0044322">
    <property type="term" value="C:endoplasmic reticulum quality control compartment"/>
    <property type="evidence" value="ECO:0007669"/>
    <property type="project" value="GOC"/>
</dbReference>
<sequence length="572" mass="65927">MLVWFLLLLRIANASRFPFDWSNFDKYYGPLGQEQLKISKDEATRMFYYGYENYMKHAFPMDELDPIHCVGRGHDYDNPDNININDALGDFSLTLVDSLNTLAIMGNKSEFHRAVNLVIENVHFDKNVTVQVFETTIRMIGSLLSTHLILRGELKAFEDYKMPGYDDELLSMAHDLANRLLPAFEGTGTGLPFPRVNLKHGVLRGTINETCTAGAGSLLLEFGVLSRLVNDDLFERLARKVVRTLWSYRDKDTGLLGNVIDIQNGRWRGVLSGLGAGLDSFYEYLLKAYIMFGDQRDLEMFVQAKTAIELNVRRGRPKCRFGDGNPPFYANVDMRDGTLLNTWIDSLSASYAGVQTLAGDLDDAICLHAFFYALWRKYDMLPERYNWRSQEPDVKFYPLRPEFIESTYYLWLATKSPFYQHVGMEVMDSINRHTRVICGFATVHDVLDKSLEDRMESFFLSETCKYLYLLFDENNPVNLHNERLIFSTEGHVFPISEKFQRHSEDLFGDRFTLNSNGELIEKFSLYAANESCETPNPTDRIFSPLASNHFEEFFRAVGFDTRTMELFEDVYS</sequence>
<dbReference type="PANTHER" id="PTHR45679:SF5">
    <property type="entry name" value="ER DEGRADATION-ENHANCING ALPHA-MANNOSIDASE-LIKE PROTEIN 1"/>
    <property type="match status" value="1"/>
</dbReference>
<dbReference type="SUPFAM" id="SSF48225">
    <property type="entry name" value="Seven-hairpin glycosidases"/>
    <property type="match status" value="1"/>
</dbReference>
<feature type="active site" evidence="10">
    <location>
        <position position="279"/>
    </location>
</feature>
<dbReference type="InterPro" id="IPR036026">
    <property type="entry name" value="Seven-hairpin_glycosidases"/>
</dbReference>
<dbReference type="GO" id="GO:0005975">
    <property type="term" value="P:carbohydrate metabolic process"/>
    <property type="evidence" value="ECO:0007669"/>
    <property type="project" value="InterPro"/>
</dbReference>
<reference evidence="14" key="1">
    <citation type="submission" date="2016-11" db="UniProtKB">
        <authorList>
            <consortium name="WormBaseParasite"/>
        </authorList>
    </citation>
    <scope>IDENTIFICATION</scope>
</reference>
<comment type="subcellular location">
    <subcellularLocation>
        <location evidence="1">Endoplasmic reticulum membrane</location>
        <topology evidence="1">Single-pass type II membrane protein</topology>
    </subcellularLocation>
</comment>
<accession>A0A1I7SE26</accession>
<evidence type="ECO:0000313" key="14">
    <source>
        <dbReference type="WBParaSite" id="BXY_1128400.1"/>
    </source>
</evidence>
<dbReference type="Proteomes" id="UP000095284">
    <property type="component" value="Unplaced"/>
</dbReference>
<dbReference type="GO" id="GO:1904380">
    <property type="term" value="P:endoplasmic reticulum mannose trimming"/>
    <property type="evidence" value="ECO:0007669"/>
    <property type="project" value="InterPro"/>
</dbReference>
<dbReference type="PRINTS" id="PR00747">
    <property type="entry name" value="GLYHDRLASE47"/>
</dbReference>
<dbReference type="GO" id="GO:0005509">
    <property type="term" value="F:calcium ion binding"/>
    <property type="evidence" value="ECO:0007669"/>
    <property type="project" value="InterPro"/>
</dbReference>
<evidence type="ECO:0000256" key="1">
    <source>
        <dbReference type="ARBA" id="ARBA00004648"/>
    </source>
</evidence>
<dbReference type="InterPro" id="IPR044674">
    <property type="entry name" value="EDEM1/2/3"/>
</dbReference>
<dbReference type="FunFam" id="1.50.10.10:FF:000016">
    <property type="entry name" value="alpha-1,2-Mannosidase"/>
    <property type="match status" value="1"/>
</dbReference>
<dbReference type="InterPro" id="IPR012341">
    <property type="entry name" value="6hp_glycosidase-like_sf"/>
</dbReference>
<comment type="function">
    <text evidence="9">Extracts misfolded glycoproteins, but not glycoproteins undergoing productive folding, from the calnexin cycle. It is directly involved in endoplasmic reticulum-associated degradation (ERAD) and targets misfolded glycoproteins for degradation in an N-glycan-independent manner, probably by forming a complex with SEL1L. It has low mannosidase activity, catalyzing mannose trimming from Man8GlcNAc2 to Man7GlcNAc2.</text>
</comment>
<name>A0A1I7SE26_BURXY</name>
<evidence type="ECO:0000256" key="4">
    <source>
        <dbReference type="ARBA" id="ARBA00022824"/>
    </source>
</evidence>
<evidence type="ECO:0000256" key="6">
    <source>
        <dbReference type="ARBA" id="ARBA00022989"/>
    </source>
</evidence>
<dbReference type="WBParaSite" id="BXY_1128400.1">
    <property type="protein sequence ID" value="BXY_1128400.1"/>
    <property type="gene ID" value="BXY_1128400"/>
</dbReference>
<evidence type="ECO:0000313" key="13">
    <source>
        <dbReference type="Proteomes" id="UP000095284"/>
    </source>
</evidence>
<keyword evidence="5" id="KW-0735">Signal-anchor</keyword>
<dbReference type="eggNOG" id="KOG2429">
    <property type="taxonomic scope" value="Eukaryota"/>
</dbReference>
<organism evidence="13 14">
    <name type="scientific">Bursaphelenchus xylophilus</name>
    <name type="common">Pinewood nematode worm</name>
    <name type="synonym">Aphelenchoides xylophilus</name>
    <dbReference type="NCBI Taxonomy" id="6326"/>
    <lineage>
        <taxon>Eukaryota</taxon>
        <taxon>Metazoa</taxon>
        <taxon>Ecdysozoa</taxon>
        <taxon>Nematoda</taxon>
        <taxon>Chromadorea</taxon>
        <taxon>Rhabditida</taxon>
        <taxon>Tylenchina</taxon>
        <taxon>Tylenchomorpha</taxon>
        <taxon>Aphelenchoidea</taxon>
        <taxon>Aphelenchoididae</taxon>
        <taxon>Bursaphelenchus</taxon>
    </lineage>
</organism>
<dbReference type="GO" id="GO:0004571">
    <property type="term" value="F:mannosyl-oligosaccharide 1,2-alpha-mannosidase activity"/>
    <property type="evidence" value="ECO:0007669"/>
    <property type="project" value="InterPro"/>
</dbReference>
<proteinExistence type="inferred from homology"/>
<feature type="active site" evidence="10">
    <location>
        <position position="402"/>
    </location>
</feature>
<comment type="similarity">
    <text evidence="2 12">Belongs to the glycosyl hydrolase 47 family.</text>
</comment>
<keyword evidence="3" id="KW-0812">Transmembrane</keyword>
<evidence type="ECO:0000256" key="10">
    <source>
        <dbReference type="PIRSR" id="PIRSR601382-1"/>
    </source>
</evidence>
<evidence type="ECO:0000256" key="5">
    <source>
        <dbReference type="ARBA" id="ARBA00022968"/>
    </source>
</evidence>
<dbReference type="EC" id="3.2.1.-" evidence="12"/>
<evidence type="ECO:0000256" key="12">
    <source>
        <dbReference type="RuleBase" id="RU361193"/>
    </source>
</evidence>
<keyword evidence="7" id="KW-0472">Membrane</keyword>
<keyword evidence="11" id="KW-0106">Calcium</keyword>
<keyword evidence="4" id="KW-0256">Endoplasmic reticulum</keyword>
<dbReference type="PANTHER" id="PTHR45679">
    <property type="entry name" value="ER DEGRADATION-ENHANCING ALPHA-MANNOSIDASE-LIKE PROTEIN 2"/>
    <property type="match status" value="1"/>
</dbReference>
<feature type="active site" description="Proton donor" evidence="10">
    <location>
        <position position="134"/>
    </location>
</feature>
<evidence type="ECO:0000256" key="9">
    <source>
        <dbReference type="ARBA" id="ARBA00060207"/>
    </source>
</evidence>
<protein>
    <recommendedName>
        <fullName evidence="12">alpha-1,2-Mannosidase</fullName>
        <ecNumber evidence="12">3.2.1.-</ecNumber>
    </recommendedName>
</protein>
<keyword evidence="6" id="KW-1133">Transmembrane helix</keyword>
<keyword evidence="12" id="KW-0326">Glycosidase</keyword>
<evidence type="ECO:0000256" key="2">
    <source>
        <dbReference type="ARBA" id="ARBA00007658"/>
    </source>
</evidence>
<keyword evidence="11" id="KW-0479">Metal-binding</keyword>
<dbReference type="AlphaFoldDB" id="A0A1I7SE26"/>
<dbReference type="GO" id="GO:0005789">
    <property type="term" value="C:endoplasmic reticulum membrane"/>
    <property type="evidence" value="ECO:0007669"/>
    <property type="project" value="UniProtKB-SubCell"/>
</dbReference>
<evidence type="ECO:0000256" key="3">
    <source>
        <dbReference type="ARBA" id="ARBA00022692"/>
    </source>
</evidence>
<feature type="active site" description="Proton donor" evidence="10">
    <location>
        <position position="383"/>
    </location>
</feature>
<dbReference type="Gene3D" id="1.50.10.10">
    <property type="match status" value="1"/>
</dbReference>
<dbReference type="Pfam" id="PF01532">
    <property type="entry name" value="Glyco_hydro_47"/>
    <property type="match status" value="1"/>
</dbReference>
<comment type="cofactor">
    <cofactor evidence="11">
        <name>Ca(2+)</name>
        <dbReference type="ChEBI" id="CHEBI:29108"/>
    </cofactor>
</comment>
<evidence type="ECO:0000256" key="7">
    <source>
        <dbReference type="ARBA" id="ARBA00023136"/>
    </source>
</evidence>
<feature type="binding site" evidence="11">
    <location>
        <position position="488"/>
    </location>
    <ligand>
        <name>Ca(2+)</name>
        <dbReference type="ChEBI" id="CHEBI:29108"/>
    </ligand>
</feature>
<keyword evidence="12" id="KW-0378">Hydrolase</keyword>
<evidence type="ECO:0000256" key="11">
    <source>
        <dbReference type="PIRSR" id="PIRSR601382-2"/>
    </source>
</evidence>
<keyword evidence="8" id="KW-0325">Glycoprotein</keyword>
<dbReference type="InterPro" id="IPR001382">
    <property type="entry name" value="Glyco_hydro_47"/>
</dbReference>